<evidence type="ECO:0000256" key="6">
    <source>
        <dbReference type="SAM" id="MobiDB-lite"/>
    </source>
</evidence>
<evidence type="ECO:0000256" key="5">
    <source>
        <dbReference type="ARBA" id="ARBA00022840"/>
    </source>
</evidence>
<protein>
    <recommendedName>
        <fullName evidence="1">RNA helicase</fullName>
        <ecNumber evidence="1">3.6.4.13</ecNumber>
    </recommendedName>
</protein>
<reference evidence="8" key="1">
    <citation type="submission" date="2020-04" db="EMBL/GenBank/DDBJ databases">
        <authorList>
            <person name="Alioto T."/>
            <person name="Alioto T."/>
            <person name="Gomez Garrido J."/>
        </authorList>
    </citation>
    <scope>NUCLEOTIDE SEQUENCE</scope>
    <source>
        <strain evidence="8">A484AB</strain>
    </source>
</reference>
<feature type="region of interest" description="Disordered" evidence="6">
    <location>
        <begin position="157"/>
        <end position="190"/>
    </location>
</feature>
<dbReference type="AlphaFoldDB" id="A0A6S7HJH0"/>
<evidence type="ECO:0000256" key="1">
    <source>
        <dbReference type="ARBA" id="ARBA00012552"/>
    </source>
</evidence>
<evidence type="ECO:0000259" key="7">
    <source>
        <dbReference type="PROSITE" id="PS51194"/>
    </source>
</evidence>
<dbReference type="CDD" id="cd18787">
    <property type="entry name" value="SF2_C_DEAD"/>
    <property type="match status" value="1"/>
</dbReference>
<dbReference type="Gene3D" id="3.40.50.300">
    <property type="entry name" value="P-loop containing nucleotide triphosphate hydrolases"/>
    <property type="match status" value="1"/>
</dbReference>
<keyword evidence="3" id="KW-0378">Hydrolase</keyword>
<dbReference type="InterPro" id="IPR001650">
    <property type="entry name" value="Helicase_C-like"/>
</dbReference>
<gene>
    <name evidence="8" type="ORF">PACLA_8A018155</name>
</gene>
<keyword evidence="5" id="KW-0067">ATP-binding</keyword>
<evidence type="ECO:0000256" key="3">
    <source>
        <dbReference type="ARBA" id="ARBA00022801"/>
    </source>
</evidence>
<keyword evidence="2" id="KW-0547">Nucleotide-binding</keyword>
<dbReference type="GO" id="GO:0016787">
    <property type="term" value="F:hydrolase activity"/>
    <property type="evidence" value="ECO:0007669"/>
    <property type="project" value="UniProtKB-KW"/>
</dbReference>
<name>A0A6S7HJH0_PARCT</name>
<dbReference type="Pfam" id="PF00271">
    <property type="entry name" value="Helicase_C"/>
    <property type="match status" value="1"/>
</dbReference>
<dbReference type="EMBL" id="CACRXK020004597">
    <property type="protein sequence ID" value="CAB4003320.1"/>
    <property type="molecule type" value="Genomic_DNA"/>
</dbReference>
<evidence type="ECO:0000313" key="8">
    <source>
        <dbReference type="EMBL" id="CAB4003320.1"/>
    </source>
</evidence>
<proteinExistence type="predicted"/>
<dbReference type="FunFam" id="3.40.50.300:FF:000008">
    <property type="entry name" value="ATP-dependent RNA helicase RhlB"/>
    <property type="match status" value="1"/>
</dbReference>
<dbReference type="SMART" id="SM00490">
    <property type="entry name" value="HELICc"/>
    <property type="match status" value="1"/>
</dbReference>
<accession>A0A6S7HJH0</accession>
<dbReference type="SUPFAM" id="SSF52540">
    <property type="entry name" value="P-loop containing nucleoside triphosphate hydrolases"/>
    <property type="match status" value="1"/>
</dbReference>
<organism evidence="8 9">
    <name type="scientific">Paramuricea clavata</name>
    <name type="common">Red gorgonian</name>
    <name type="synonym">Violescent sea-whip</name>
    <dbReference type="NCBI Taxonomy" id="317549"/>
    <lineage>
        <taxon>Eukaryota</taxon>
        <taxon>Metazoa</taxon>
        <taxon>Cnidaria</taxon>
        <taxon>Anthozoa</taxon>
        <taxon>Octocorallia</taxon>
        <taxon>Malacalcyonacea</taxon>
        <taxon>Plexauridae</taxon>
        <taxon>Paramuricea</taxon>
    </lineage>
</organism>
<comment type="caution">
    <text evidence="8">The sequence shown here is derived from an EMBL/GenBank/DDBJ whole genome shotgun (WGS) entry which is preliminary data.</text>
</comment>
<keyword evidence="9" id="KW-1185">Reference proteome</keyword>
<dbReference type="PROSITE" id="PS51194">
    <property type="entry name" value="HELICASE_CTER"/>
    <property type="match status" value="1"/>
</dbReference>
<dbReference type="GO" id="GO:0003724">
    <property type="term" value="F:RNA helicase activity"/>
    <property type="evidence" value="ECO:0007669"/>
    <property type="project" value="UniProtKB-EC"/>
</dbReference>
<evidence type="ECO:0000256" key="2">
    <source>
        <dbReference type="ARBA" id="ARBA00022741"/>
    </source>
</evidence>
<sequence length="245" mass="26607">MHVCIIVYLTSFYLGPDSLTLVFVETKKGADALEDFLDREKYPATSIHGDRSQREREESLYSFRTGRTPILVATAVAARGLDIPHVKHVINFDMPSDIEEYVHRIGRTGRVGNTGLATSFFNDRNRNISKVLVQILTEAKQEVPTWLESIAGEYHGGGSRNKNYRRSGTSAFGSRDYRQQGSRGGGGGYMQGNPGYGQGYGAGYGGGSYGGAPYGGGGGYYGGYGGYAPRGNPSNMGGRSNDWWN</sequence>
<evidence type="ECO:0000313" key="9">
    <source>
        <dbReference type="Proteomes" id="UP001152795"/>
    </source>
</evidence>
<dbReference type="Proteomes" id="UP001152795">
    <property type="component" value="Unassembled WGS sequence"/>
</dbReference>
<dbReference type="InterPro" id="IPR027417">
    <property type="entry name" value="P-loop_NTPase"/>
</dbReference>
<dbReference type="GO" id="GO:0005524">
    <property type="term" value="F:ATP binding"/>
    <property type="evidence" value="ECO:0007669"/>
    <property type="project" value="UniProtKB-KW"/>
</dbReference>
<dbReference type="EC" id="3.6.4.13" evidence="1"/>
<evidence type="ECO:0000256" key="4">
    <source>
        <dbReference type="ARBA" id="ARBA00022806"/>
    </source>
</evidence>
<feature type="domain" description="Helicase C-terminal" evidence="7">
    <location>
        <begin position="8"/>
        <end position="151"/>
    </location>
</feature>
<dbReference type="OrthoDB" id="196131at2759"/>
<keyword evidence="4 8" id="KW-0347">Helicase</keyword>
<dbReference type="PANTHER" id="PTHR47958">
    <property type="entry name" value="ATP-DEPENDENT RNA HELICASE DBP3"/>
    <property type="match status" value="1"/>
</dbReference>